<comment type="similarity">
    <text evidence="2">Belongs to the EamA transporter family.</text>
</comment>
<proteinExistence type="inferred from homology"/>
<evidence type="ECO:0000256" key="6">
    <source>
        <dbReference type="ARBA" id="ARBA00023136"/>
    </source>
</evidence>
<dbReference type="PANTHER" id="PTHR42920">
    <property type="entry name" value="OS03G0707200 PROTEIN-RELATED"/>
    <property type="match status" value="1"/>
</dbReference>
<dbReference type="InterPro" id="IPR000620">
    <property type="entry name" value="EamA_dom"/>
</dbReference>
<dbReference type="AlphaFoldDB" id="A0A563E400"/>
<comment type="subcellular location">
    <subcellularLocation>
        <location evidence="1">Cell membrane</location>
        <topology evidence="1">Multi-pass membrane protein</topology>
    </subcellularLocation>
</comment>
<feature type="transmembrane region" description="Helical" evidence="7">
    <location>
        <begin position="250"/>
        <end position="269"/>
    </location>
</feature>
<evidence type="ECO:0000313" key="10">
    <source>
        <dbReference type="Proteomes" id="UP000320244"/>
    </source>
</evidence>
<evidence type="ECO:0000256" key="7">
    <source>
        <dbReference type="SAM" id="Phobius"/>
    </source>
</evidence>
<sequence>MVLASIVSVQFGGALAATLIPTVGPAGAVALRLVIAAALLLSVARPSLRAHTRSGWATVVAFAIALGLMNLCFYEALARLPIGVTVTIEFLGPLMLSTVTSRRPRDFAAIIAAGCGVVLISGALTTPWSDLDLTGLALALAAGACWAAYIICSARTGQQFAQLDGLAISMLLSAIAVLPLGIAAAGSSLVGGTVLAKGLGIAVLSSVLPYSLELVALRRLAANVFGILLSLEPAVAAVAGLLVLGQHLSLHELVGMALVVGASIVVLGAGRRSTAPQGDPV</sequence>
<evidence type="ECO:0000256" key="5">
    <source>
        <dbReference type="ARBA" id="ARBA00022989"/>
    </source>
</evidence>
<feature type="transmembrane region" description="Helical" evidence="7">
    <location>
        <begin position="107"/>
        <end position="127"/>
    </location>
</feature>
<organism evidence="9 10">
    <name type="scientific">Leekyejoonella antrihumi</name>
    <dbReference type="NCBI Taxonomy" id="1660198"/>
    <lineage>
        <taxon>Bacteria</taxon>
        <taxon>Bacillati</taxon>
        <taxon>Actinomycetota</taxon>
        <taxon>Actinomycetes</taxon>
        <taxon>Micrococcales</taxon>
        <taxon>Dermacoccaceae</taxon>
        <taxon>Leekyejoonella</taxon>
    </lineage>
</organism>
<keyword evidence="3" id="KW-1003">Cell membrane</keyword>
<dbReference type="EMBL" id="VCQV01000007">
    <property type="protein sequence ID" value="TWP37258.1"/>
    <property type="molecule type" value="Genomic_DNA"/>
</dbReference>
<accession>A0A563E400</accession>
<feature type="transmembrane region" description="Helical" evidence="7">
    <location>
        <begin position="82"/>
        <end position="100"/>
    </location>
</feature>
<feature type="transmembrane region" description="Helical" evidence="7">
    <location>
        <begin position="26"/>
        <end position="44"/>
    </location>
</feature>
<evidence type="ECO:0000256" key="4">
    <source>
        <dbReference type="ARBA" id="ARBA00022692"/>
    </source>
</evidence>
<dbReference type="OrthoDB" id="9815120at2"/>
<protein>
    <submittedName>
        <fullName evidence="9">EamA family transporter</fullName>
    </submittedName>
</protein>
<dbReference type="GO" id="GO:0005886">
    <property type="term" value="C:plasma membrane"/>
    <property type="evidence" value="ECO:0007669"/>
    <property type="project" value="UniProtKB-SubCell"/>
</dbReference>
<feature type="transmembrane region" description="Helical" evidence="7">
    <location>
        <begin position="189"/>
        <end position="208"/>
    </location>
</feature>
<dbReference type="Proteomes" id="UP000320244">
    <property type="component" value="Unassembled WGS sequence"/>
</dbReference>
<dbReference type="InterPro" id="IPR037185">
    <property type="entry name" value="EmrE-like"/>
</dbReference>
<keyword evidence="6 7" id="KW-0472">Membrane</keyword>
<gene>
    <name evidence="9" type="ORF">FGL98_06970</name>
</gene>
<dbReference type="PANTHER" id="PTHR42920:SF5">
    <property type="entry name" value="EAMA DOMAIN-CONTAINING PROTEIN"/>
    <property type="match status" value="1"/>
</dbReference>
<feature type="transmembrane region" description="Helical" evidence="7">
    <location>
        <begin position="220"/>
        <end position="244"/>
    </location>
</feature>
<dbReference type="InterPro" id="IPR051258">
    <property type="entry name" value="Diverse_Substrate_Transporter"/>
</dbReference>
<keyword evidence="10" id="KW-1185">Reference proteome</keyword>
<evidence type="ECO:0000256" key="1">
    <source>
        <dbReference type="ARBA" id="ARBA00004651"/>
    </source>
</evidence>
<evidence type="ECO:0000259" key="8">
    <source>
        <dbReference type="Pfam" id="PF00892"/>
    </source>
</evidence>
<evidence type="ECO:0000256" key="3">
    <source>
        <dbReference type="ARBA" id="ARBA00022475"/>
    </source>
</evidence>
<keyword evidence="4 7" id="KW-0812">Transmembrane</keyword>
<reference evidence="9 10" key="1">
    <citation type="submission" date="2019-05" db="EMBL/GenBank/DDBJ databases">
        <authorList>
            <person name="Lee S.D."/>
        </authorList>
    </citation>
    <scope>NUCLEOTIDE SEQUENCE [LARGE SCALE GENOMIC DNA]</scope>
    <source>
        <strain evidence="9 10">C5-26</strain>
    </source>
</reference>
<keyword evidence="5 7" id="KW-1133">Transmembrane helix</keyword>
<reference evidence="9 10" key="2">
    <citation type="submission" date="2019-08" db="EMBL/GenBank/DDBJ databases">
        <title>Jejuicoccus antrihumi gen. nov., sp. nov., a new member of the family Dermacoccaceae isolated from a cave.</title>
        <authorList>
            <person name="Schumann P."/>
            <person name="Kim I.S."/>
        </authorList>
    </citation>
    <scope>NUCLEOTIDE SEQUENCE [LARGE SCALE GENOMIC DNA]</scope>
    <source>
        <strain evidence="9 10">C5-26</strain>
    </source>
</reference>
<name>A0A563E400_9MICO</name>
<dbReference type="SUPFAM" id="SSF103481">
    <property type="entry name" value="Multidrug resistance efflux transporter EmrE"/>
    <property type="match status" value="2"/>
</dbReference>
<feature type="transmembrane region" description="Helical" evidence="7">
    <location>
        <begin position="163"/>
        <end position="183"/>
    </location>
</feature>
<feature type="transmembrane region" description="Helical" evidence="7">
    <location>
        <begin position="56"/>
        <end position="76"/>
    </location>
</feature>
<evidence type="ECO:0000256" key="2">
    <source>
        <dbReference type="ARBA" id="ARBA00007362"/>
    </source>
</evidence>
<comment type="caution">
    <text evidence="9">The sequence shown here is derived from an EMBL/GenBank/DDBJ whole genome shotgun (WGS) entry which is preliminary data.</text>
</comment>
<feature type="domain" description="EamA" evidence="8">
    <location>
        <begin position="134"/>
        <end position="267"/>
    </location>
</feature>
<feature type="transmembrane region" description="Helical" evidence="7">
    <location>
        <begin position="133"/>
        <end position="151"/>
    </location>
</feature>
<dbReference type="Pfam" id="PF00892">
    <property type="entry name" value="EamA"/>
    <property type="match status" value="1"/>
</dbReference>
<evidence type="ECO:0000313" key="9">
    <source>
        <dbReference type="EMBL" id="TWP37258.1"/>
    </source>
</evidence>